<keyword evidence="1" id="KW-1133">Transmembrane helix</keyword>
<protein>
    <submittedName>
        <fullName evidence="2">Protein CBG25233</fullName>
    </submittedName>
</protein>
<accession>B6IFK3</accession>
<dbReference type="EMBL" id="HE600906">
    <property type="protein sequence ID" value="CAR98683.1"/>
    <property type="molecule type" value="Genomic_DNA"/>
</dbReference>
<dbReference type="HOGENOM" id="CLU_3385243_0_0_1"/>
<organism evidence="2 3">
    <name type="scientific">Caenorhabditis briggsae</name>
    <dbReference type="NCBI Taxonomy" id="6238"/>
    <lineage>
        <taxon>Eukaryota</taxon>
        <taxon>Metazoa</taxon>
        <taxon>Ecdysozoa</taxon>
        <taxon>Nematoda</taxon>
        <taxon>Chromadorea</taxon>
        <taxon>Rhabditida</taxon>
        <taxon>Rhabditina</taxon>
        <taxon>Rhabditomorpha</taxon>
        <taxon>Rhabditoidea</taxon>
        <taxon>Rhabditidae</taxon>
        <taxon>Peloderinae</taxon>
        <taxon>Caenorhabditis</taxon>
    </lineage>
</organism>
<dbReference type="AlphaFoldDB" id="B6IFK3"/>
<gene>
    <name evidence="2" type="ORF">CBG25233</name>
    <name evidence="2" type="ORF">CBG_25233</name>
</gene>
<keyword evidence="1" id="KW-0472">Membrane</keyword>
<dbReference type="RefSeq" id="XP_045098254.1">
    <property type="nucleotide sequence ID" value="XM_045244816.1"/>
</dbReference>
<sequence>MPLTRFLPIPPVSTSPSIPIFFVLLLGNMFVTR</sequence>
<dbReference type="KEGG" id="cbr:CBG_25233"/>
<evidence type="ECO:0000256" key="1">
    <source>
        <dbReference type="SAM" id="Phobius"/>
    </source>
</evidence>
<reference evidence="2 3" key="1">
    <citation type="journal article" date="2003" name="PLoS Biol.">
        <title>The genome sequence of Caenorhabditis briggsae: a platform for comparative genomics.</title>
        <authorList>
            <person name="Stein L.D."/>
            <person name="Bao Z."/>
            <person name="Blasiar D."/>
            <person name="Blumenthal T."/>
            <person name="Brent M.R."/>
            <person name="Chen N."/>
            <person name="Chinwalla A."/>
            <person name="Clarke L."/>
            <person name="Clee C."/>
            <person name="Coghlan A."/>
            <person name="Coulson A."/>
            <person name="D'Eustachio P."/>
            <person name="Fitch D.H."/>
            <person name="Fulton L.A."/>
            <person name="Fulton R.E."/>
            <person name="Griffiths-Jones S."/>
            <person name="Harris T.W."/>
            <person name="Hillier L.W."/>
            <person name="Kamath R."/>
            <person name="Kuwabara P.E."/>
            <person name="Mardis E.R."/>
            <person name="Marra M.A."/>
            <person name="Miner T.L."/>
            <person name="Minx P."/>
            <person name="Mullikin J.C."/>
            <person name="Plumb R.W."/>
            <person name="Rogers J."/>
            <person name="Schein J.E."/>
            <person name="Sohrmann M."/>
            <person name="Spieth J."/>
            <person name="Stajich J.E."/>
            <person name="Wei C."/>
            <person name="Willey D."/>
            <person name="Wilson R.K."/>
            <person name="Durbin R."/>
            <person name="Waterston R.H."/>
        </authorList>
    </citation>
    <scope>NUCLEOTIDE SEQUENCE [LARGE SCALE GENOMIC DNA]</scope>
    <source>
        <strain evidence="2 3">AF16</strain>
    </source>
</reference>
<dbReference type="InParanoid" id="B6IFK3"/>
<name>B6IFK3_CAEBR</name>
<keyword evidence="1" id="KW-0812">Transmembrane</keyword>
<feature type="transmembrane region" description="Helical" evidence="1">
    <location>
        <begin position="12"/>
        <end position="31"/>
    </location>
</feature>
<dbReference type="Proteomes" id="UP000008549">
    <property type="component" value="Unassembled WGS sequence"/>
</dbReference>
<reference evidence="2 3" key="2">
    <citation type="journal article" date="2011" name="PLoS Genet.">
        <title>Caenorhabditis briggsae recombinant inbred line genotypes reveal inter-strain incompatibility and the evolution of recombination.</title>
        <authorList>
            <person name="Ross J.A."/>
            <person name="Koboldt D.C."/>
            <person name="Staisch J.E."/>
            <person name="Chamberlin H.M."/>
            <person name="Gupta B.P."/>
            <person name="Miller R.D."/>
            <person name="Baird S.E."/>
            <person name="Haag E.S."/>
        </authorList>
    </citation>
    <scope>NUCLEOTIDE SEQUENCE [LARGE SCALE GENOMIC DNA]</scope>
    <source>
        <strain evidence="2 3">AF16</strain>
    </source>
</reference>
<keyword evidence="3" id="KW-1185">Reference proteome</keyword>
<evidence type="ECO:0000313" key="3">
    <source>
        <dbReference type="Proteomes" id="UP000008549"/>
    </source>
</evidence>
<dbReference type="CTD" id="68916727"/>
<evidence type="ECO:0000313" key="2">
    <source>
        <dbReference type="EMBL" id="CAR98683.1"/>
    </source>
</evidence>
<proteinExistence type="predicted"/>
<dbReference type="GeneID" id="68916727"/>